<dbReference type="Pfam" id="PF07995">
    <property type="entry name" value="GSDH"/>
    <property type="match status" value="1"/>
</dbReference>
<reference evidence="3 4" key="1">
    <citation type="submission" date="2020-08" db="EMBL/GenBank/DDBJ databases">
        <title>Sequencing the genomes of 1000 actinobacteria strains.</title>
        <authorList>
            <person name="Klenk H.-P."/>
        </authorList>
    </citation>
    <scope>NUCLEOTIDE SEQUENCE [LARGE SCALE GENOMIC DNA]</scope>
    <source>
        <strain evidence="3 4">DSM 43582</strain>
    </source>
</reference>
<feature type="domain" description="Glucose/Sorbosone dehydrogenase" evidence="2">
    <location>
        <begin position="107"/>
        <end position="246"/>
    </location>
</feature>
<feature type="region of interest" description="Disordered" evidence="1">
    <location>
        <begin position="53"/>
        <end position="93"/>
    </location>
</feature>
<dbReference type="Gene3D" id="2.120.10.30">
    <property type="entry name" value="TolB, C-terminal domain"/>
    <property type="match status" value="1"/>
</dbReference>
<protein>
    <recommendedName>
        <fullName evidence="2">Glucose/Sorbosone dehydrogenase domain-containing protein</fullName>
    </recommendedName>
</protein>
<dbReference type="Proteomes" id="UP000540412">
    <property type="component" value="Unassembled WGS sequence"/>
</dbReference>
<dbReference type="EMBL" id="JACHIT010000001">
    <property type="protein sequence ID" value="MBB5911734.1"/>
    <property type="molecule type" value="Genomic_DNA"/>
</dbReference>
<dbReference type="InterPro" id="IPR011042">
    <property type="entry name" value="6-blade_b-propeller_TolB-like"/>
</dbReference>
<keyword evidence="4" id="KW-1185">Reference proteome</keyword>
<evidence type="ECO:0000259" key="2">
    <source>
        <dbReference type="Pfam" id="PF07995"/>
    </source>
</evidence>
<dbReference type="InterPro" id="IPR012938">
    <property type="entry name" value="Glc/Sorbosone_DH"/>
</dbReference>
<proteinExistence type="predicted"/>
<sequence length="399" mass="40754">MSVVVAGLSGQGPEEAACVTTQGPRPGRIRYSRVALSLAVTAGLLAGCARFDESASDPFTPAPTVRPEGIEPTTPQPPSKQKRPPGPCEDGDPAVVAGCVNESTGVIGMPDGVNGIVAERSTGKVFLIDTQDPGPWPYYLKQIAQVDVDAAGDGGLLDITLSPTYAQDRLLYAYITTGSDNRVVRIGADGVAKPILTGIPKSDSGNHGSIEFVAADKMLVLTGDAGNPGAAADQGSLAGKLLRITNPIPGSNSPDVLASGIGTAGGICPDADGEIWFTDRTAVADRLQRLSPNGAVTTAWNWQDHPGAAGCVAGDDFVAVAMSDAKAMAMAKVEKDTHAITTAPALMYQDKWGRLNDLAPGANGLIWASTANKVGGQPTPNDDRVVVIAPQGGAGGGPD</sequence>
<dbReference type="SUPFAM" id="SSF63829">
    <property type="entry name" value="Calcium-dependent phosphotriesterase"/>
    <property type="match status" value="1"/>
</dbReference>
<name>A0A7W9UG00_9NOCA</name>
<organism evidence="3 4">
    <name type="scientific">Nocardia transvalensis</name>
    <dbReference type="NCBI Taxonomy" id="37333"/>
    <lineage>
        <taxon>Bacteria</taxon>
        <taxon>Bacillati</taxon>
        <taxon>Actinomycetota</taxon>
        <taxon>Actinomycetes</taxon>
        <taxon>Mycobacteriales</taxon>
        <taxon>Nocardiaceae</taxon>
        <taxon>Nocardia</taxon>
    </lineage>
</organism>
<dbReference type="SUPFAM" id="SSF50952">
    <property type="entry name" value="Soluble quinoprotein glucose dehydrogenase"/>
    <property type="match status" value="1"/>
</dbReference>
<accession>A0A7W9UG00</accession>
<evidence type="ECO:0000256" key="1">
    <source>
        <dbReference type="SAM" id="MobiDB-lite"/>
    </source>
</evidence>
<gene>
    <name evidence="3" type="ORF">BJY24_000601</name>
</gene>
<dbReference type="AlphaFoldDB" id="A0A7W9UG00"/>
<dbReference type="InterPro" id="IPR011041">
    <property type="entry name" value="Quinoprot_gluc/sorb_DH_b-prop"/>
</dbReference>
<feature type="region of interest" description="Disordered" evidence="1">
    <location>
        <begin position="1"/>
        <end position="24"/>
    </location>
</feature>
<comment type="caution">
    <text evidence="3">The sequence shown here is derived from an EMBL/GenBank/DDBJ whole genome shotgun (WGS) entry which is preliminary data.</text>
</comment>
<evidence type="ECO:0000313" key="4">
    <source>
        <dbReference type="Proteomes" id="UP000540412"/>
    </source>
</evidence>
<dbReference type="RefSeq" id="WP_083905548.1">
    <property type="nucleotide sequence ID" value="NZ_JACHIT010000001.1"/>
</dbReference>
<evidence type="ECO:0000313" key="3">
    <source>
        <dbReference type="EMBL" id="MBB5911734.1"/>
    </source>
</evidence>